<sequence>MKYKLETADIVFLVKALSHIPHTHKLLALQNIVGCLKMGALLVYMDYPYPHSVFSLVSSHLKEVCKSRKERYRLKSQYSGLFGCSNIATCRANVKVFERYQRSFKINYKKKVKFVIQPANYLFL</sequence>
<accession>A0AAV4PX26</accession>
<name>A0AAV4PX26_9ARAC</name>
<keyword evidence="2" id="KW-1185">Reference proteome</keyword>
<gene>
    <name evidence="1" type="primary">AVEN_89560_1</name>
    <name evidence="1" type="ORF">CDAR_517931</name>
</gene>
<organism evidence="1 2">
    <name type="scientific">Caerostris darwini</name>
    <dbReference type="NCBI Taxonomy" id="1538125"/>
    <lineage>
        <taxon>Eukaryota</taxon>
        <taxon>Metazoa</taxon>
        <taxon>Ecdysozoa</taxon>
        <taxon>Arthropoda</taxon>
        <taxon>Chelicerata</taxon>
        <taxon>Arachnida</taxon>
        <taxon>Araneae</taxon>
        <taxon>Araneomorphae</taxon>
        <taxon>Entelegynae</taxon>
        <taxon>Araneoidea</taxon>
        <taxon>Araneidae</taxon>
        <taxon>Caerostris</taxon>
    </lineage>
</organism>
<dbReference type="Gene3D" id="3.40.50.150">
    <property type="entry name" value="Vaccinia Virus protein VP39"/>
    <property type="match status" value="1"/>
</dbReference>
<proteinExistence type="predicted"/>
<evidence type="ECO:0000313" key="2">
    <source>
        <dbReference type="Proteomes" id="UP001054837"/>
    </source>
</evidence>
<dbReference type="Proteomes" id="UP001054837">
    <property type="component" value="Unassembled WGS sequence"/>
</dbReference>
<evidence type="ECO:0000313" key="1">
    <source>
        <dbReference type="EMBL" id="GIY00687.1"/>
    </source>
</evidence>
<dbReference type="AlphaFoldDB" id="A0AAV4PX26"/>
<reference evidence="1 2" key="1">
    <citation type="submission" date="2021-06" db="EMBL/GenBank/DDBJ databases">
        <title>Caerostris darwini draft genome.</title>
        <authorList>
            <person name="Kono N."/>
            <person name="Arakawa K."/>
        </authorList>
    </citation>
    <scope>NUCLEOTIDE SEQUENCE [LARGE SCALE GENOMIC DNA]</scope>
</reference>
<dbReference type="SUPFAM" id="SSF53335">
    <property type="entry name" value="S-adenosyl-L-methionine-dependent methyltransferases"/>
    <property type="match status" value="1"/>
</dbReference>
<comment type="caution">
    <text evidence="1">The sequence shown here is derived from an EMBL/GenBank/DDBJ whole genome shotgun (WGS) entry which is preliminary data.</text>
</comment>
<evidence type="ECO:0008006" key="3">
    <source>
        <dbReference type="Google" id="ProtNLM"/>
    </source>
</evidence>
<dbReference type="EMBL" id="BPLQ01003462">
    <property type="protein sequence ID" value="GIY00687.1"/>
    <property type="molecule type" value="Genomic_DNA"/>
</dbReference>
<dbReference type="InterPro" id="IPR029063">
    <property type="entry name" value="SAM-dependent_MTases_sf"/>
</dbReference>
<protein>
    <recommendedName>
        <fullName evidence="3">Methyltransferase type 11 domain-containing protein</fullName>
    </recommendedName>
</protein>